<dbReference type="InterPro" id="IPR036388">
    <property type="entry name" value="WH-like_DNA-bd_sf"/>
</dbReference>
<accession>A0A502DZH1</accession>
<dbReference type="SUPFAM" id="SSF46785">
    <property type="entry name" value="Winged helix' DNA-binding domain"/>
    <property type="match status" value="1"/>
</dbReference>
<evidence type="ECO:0000256" key="1">
    <source>
        <dbReference type="ARBA" id="ARBA00006479"/>
    </source>
</evidence>
<evidence type="ECO:0000313" key="2">
    <source>
        <dbReference type="EMBL" id="TPG29550.1"/>
    </source>
</evidence>
<dbReference type="Proteomes" id="UP000320095">
    <property type="component" value="Unassembled WGS sequence"/>
</dbReference>
<dbReference type="PANTHER" id="PTHR18964:SF173">
    <property type="entry name" value="GLUCOKINASE"/>
    <property type="match status" value="1"/>
</dbReference>
<dbReference type="SUPFAM" id="SSF53067">
    <property type="entry name" value="Actin-like ATPase domain"/>
    <property type="match status" value="1"/>
</dbReference>
<reference evidence="2 3" key="1">
    <citation type="journal article" date="2019" name="Environ. Microbiol.">
        <title>Species interactions and distinct microbial communities in high Arctic permafrost affected cryosols are associated with the CH4 and CO2 gas fluxes.</title>
        <authorList>
            <person name="Altshuler I."/>
            <person name="Hamel J."/>
            <person name="Turney S."/>
            <person name="Magnuson E."/>
            <person name="Levesque R."/>
            <person name="Greer C."/>
            <person name="Whyte L.G."/>
        </authorList>
    </citation>
    <scope>NUCLEOTIDE SEQUENCE [LARGE SCALE GENOMIC DNA]</scope>
    <source>
        <strain evidence="2 3">S5.20</strain>
    </source>
</reference>
<sequence>MVATLLTRGPLPRADVAKALDVSRSRLSPEVGHLLAKGMARETPAPISTGGRRGSWVVLGDSRFGVIAGADIDVSGVALVLMQLDGTVLMRRTVDGIYPTDPAATMRAIGDALKSEIKKGGKVLRAIGVSIAADVDGLGQVCEPPPTMPQWTGVSIGEYFTKRFAVPTYVENDVNVLAIAEGARGGPASAHATYAVVKVSSGVGCGLVINGSLARGADGYAGDIGHVCIDPSDETPCACGNKGCLEAVVSAPALIRGAESAAHGGESPVLTAMMQDQPALTLENLGEAAQLEDPTTTAILRSAGRHVGYALAGLVSMLNPSAVFVSTGIRGAEDLVLSAIRQCVYERARPAATRGLVIGTCQLGRDDGAVGAAEFACRGLVTIDSATGAP</sequence>
<proteinExistence type="inferred from homology"/>
<dbReference type="Gene3D" id="1.10.10.10">
    <property type="entry name" value="Winged helix-like DNA-binding domain superfamily/Winged helix DNA-binding domain"/>
    <property type="match status" value="1"/>
</dbReference>
<gene>
    <name evidence="2" type="ORF">EAH80_26345</name>
</gene>
<dbReference type="Gene3D" id="3.30.420.40">
    <property type="match status" value="2"/>
</dbReference>
<dbReference type="InterPro" id="IPR043129">
    <property type="entry name" value="ATPase_NBD"/>
</dbReference>
<protein>
    <submittedName>
        <fullName evidence="2">ROK family protein</fullName>
    </submittedName>
</protein>
<name>A0A502DZH1_9MYCO</name>
<dbReference type="InterPro" id="IPR000600">
    <property type="entry name" value="ROK"/>
</dbReference>
<dbReference type="AlphaFoldDB" id="A0A502DZH1"/>
<keyword evidence="3" id="KW-1185">Reference proteome</keyword>
<dbReference type="PROSITE" id="PS01125">
    <property type="entry name" value="ROK"/>
    <property type="match status" value="1"/>
</dbReference>
<dbReference type="EMBL" id="RCZG01000016">
    <property type="protein sequence ID" value="TPG29550.1"/>
    <property type="molecule type" value="Genomic_DNA"/>
</dbReference>
<dbReference type="InterPro" id="IPR049874">
    <property type="entry name" value="ROK_cs"/>
</dbReference>
<dbReference type="PANTHER" id="PTHR18964">
    <property type="entry name" value="ROK (REPRESSOR, ORF, KINASE) FAMILY"/>
    <property type="match status" value="1"/>
</dbReference>
<dbReference type="Pfam" id="PF00480">
    <property type="entry name" value="ROK"/>
    <property type="match status" value="1"/>
</dbReference>
<organism evidence="2 3">
    <name type="scientific">Mycolicibacterium hodleri</name>
    <dbReference type="NCBI Taxonomy" id="49897"/>
    <lineage>
        <taxon>Bacteria</taxon>
        <taxon>Bacillati</taxon>
        <taxon>Actinomycetota</taxon>
        <taxon>Actinomycetes</taxon>
        <taxon>Mycobacteriales</taxon>
        <taxon>Mycobacteriaceae</taxon>
        <taxon>Mycolicibacterium</taxon>
    </lineage>
</organism>
<evidence type="ECO:0000313" key="3">
    <source>
        <dbReference type="Proteomes" id="UP000320095"/>
    </source>
</evidence>
<comment type="similarity">
    <text evidence="1">Belongs to the ROK (NagC/XylR) family.</text>
</comment>
<comment type="caution">
    <text evidence="2">The sequence shown here is derived from an EMBL/GenBank/DDBJ whole genome shotgun (WGS) entry which is preliminary data.</text>
</comment>
<dbReference type="InterPro" id="IPR036390">
    <property type="entry name" value="WH_DNA-bd_sf"/>
</dbReference>